<dbReference type="InterPro" id="IPR006221">
    <property type="entry name" value="TrpG/PapA_dom"/>
</dbReference>
<dbReference type="Pfam" id="PF00117">
    <property type="entry name" value="GATase"/>
    <property type="match status" value="1"/>
</dbReference>
<reference evidence="3 4" key="1">
    <citation type="journal article" date="2012" name="J. Bacteriol.">
        <title>Genome sequence of Pectobacterium sp. strain SCC3193.</title>
        <authorList>
            <person name="Koskinen J.P."/>
            <person name="Laine P."/>
            <person name="Niemi O."/>
            <person name="Nykyri J."/>
            <person name="Harjunpaa H."/>
            <person name="Auvinen P."/>
            <person name="Paulin L."/>
            <person name="Pirhonen M."/>
            <person name="Palva T."/>
            <person name="Holm L."/>
        </authorList>
    </citation>
    <scope>NUCLEOTIDE SEQUENCE [LARGE SCALE GENOMIC DNA]</scope>
    <source>
        <strain evidence="3 4">SCC3193</strain>
    </source>
</reference>
<dbReference type="FunFam" id="3.40.50.880:FF:000003">
    <property type="entry name" value="Anthranilate synthase component II"/>
    <property type="match status" value="1"/>
</dbReference>
<dbReference type="GO" id="GO:0000162">
    <property type="term" value="P:L-tryptophan biosynthetic process"/>
    <property type="evidence" value="ECO:0007669"/>
    <property type="project" value="TreeGrafter"/>
</dbReference>
<dbReference type="PANTHER" id="PTHR43418">
    <property type="entry name" value="MULTIFUNCTIONAL TRYPTOPHAN BIOSYNTHESIS PROTEIN-RELATED"/>
    <property type="match status" value="1"/>
</dbReference>
<dbReference type="Proteomes" id="UP000008044">
    <property type="component" value="Chromosome"/>
</dbReference>
<evidence type="ECO:0000313" key="3">
    <source>
        <dbReference type="EMBL" id="AFI92247.1"/>
    </source>
</evidence>
<organism evidence="3 4">
    <name type="scientific">Pectobacterium parmentieri</name>
    <dbReference type="NCBI Taxonomy" id="1905730"/>
    <lineage>
        <taxon>Bacteria</taxon>
        <taxon>Pseudomonadati</taxon>
        <taxon>Pseudomonadota</taxon>
        <taxon>Gammaproteobacteria</taxon>
        <taxon>Enterobacterales</taxon>
        <taxon>Pectobacteriaceae</taxon>
        <taxon>Pectobacterium</taxon>
    </lineage>
</organism>
<dbReference type="GO" id="GO:0046654">
    <property type="term" value="P:tetrahydrofolate biosynthetic process"/>
    <property type="evidence" value="ECO:0007669"/>
    <property type="project" value="TreeGrafter"/>
</dbReference>
<dbReference type="NCBIfam" id="NF005946">
    <property type="entry name" value="PRK08007.1"/>
    <property type="match status" value="1"/>
</dbReference>
<dbReference type="InterPro" id="IPR029062">
    <property type="entry name" value="Class_I_gatase-like"/>
</dbReference>
<sequence>MINIIIIALIYCAGIVSLLSLLETRDWVPDSNFMYVSTVFPTNSTMTMLLLIDNYDSFTYNLYQYFCELGAQVVVKRNDELTLHEIERLAPERLVISPGPCTPDEAGISLAAIRHFADKLPILGVCLGHQAMGQAFGARVVRARQVMHGKTSTIAHSNTGVFAGLAQPLTVTRYHSLIIDAASLPDCFEITAWSEHEGKRDEIMGIRHRSLPLEGVQFHPESILSQQGHQLLDNFLKI</sequence>
<dbReference type="CDD" id="cd01743">
    <property type="entry name" value="GATase1_Anthranilate_Synthase"/>
    <property type="match status" value="1"/>
</dbReference>
<feature type="domain" description="Glutamine amidotransferase" evidence="2">
    <location>
        <begin position="50"/>
        <end position="236"/>
    </location>
</feature>
<protein>
    <submittedName>
        <fullName evidence="3">Para-aminobenzoate synthase glutamine amidotransferase component II</fullName>
    </submittedName>
</protein>
<dbReference type="NCBIfam" id="NF005271">
    <property type="entry name" value="PRK06774.1"/>
    <property type="match status" value="1"/>
</dbReference>
<dbReference type="NCBIfam" id="TIGR00566">
    <property type="entry name" value="trpG_papA"/>
    <property type="match status" value="1"/>
</dbReference>
<dbReference type="eggNOG" id="COG0512">
    <property type="taxonomic scope" value="Bacteria"/>
</dbReference>
<gene>
    <name evidence="3" type="ordered locus">W5S_4191</name>
</gene>
<dbReference type="Gene3D" id="3.40.50.880">
    <property type="match status" value="1"/>
</dbReference>
<dbReference type="HOGENOM" id="CLU_014340_1_2_6"/>
<dbReference type="AlphaFoldDB" id="A0A0H3IDW1"/>
<evidence type="ECO:0000313" key="4">
    <source>
        <dbReference type="Proteomes" id="UP000008044"/>
    </source>
</evidence>
<dbReference type="STRING" id="1905730.W5S_4191"/>
<accession>A0A0H3IDW1</accession>
<keyword evidence="1 3" id="KW-0315">Glutamine amidotransferase</keyword>
<dbReference type="PRINTS" id="PR00096">
    <property type="entry name" value="GATASE"/>
</dbReference>
<dbReference type="GO" id="GO:0005829">
    <property type="term" value="C:cytosol"/>
    <property type="evidence" value="ECO:0007669"/>
    <property type="project" value="TreeGrafter"/>
</dbReference>
<dbReference type="GO" id="GO:0004049">
    <property type="term" value="F:anthranilate synthase activity"/>
    <property type="evidence" value="ECO:0007669"/>
    <property type="project" value="TreeGrafter"/>
</dbReference>
<proteinExistence type="predicted"/>
<dbReference type="PATRIC" id="fig|1166016.3.peg.4270"/>
<dbReference type="PROSITE" id="PS51273">
    <property type="entry name" value="GATASE_TYPE_1"/>
    <property type="match status" value="1"/>
</dbReference>
<evidence type="ECO:0000256" key="1">
    <source>
        <dbReference type="ARBA" id="ARBA00022962"/>
    </source>
</evidence>
<dbReference type="PRINTS" id="PR00099">
    <property type="entry name" value="CPSGATASE"/>
</dbReference>
<dbReference type="InterPro" id="IPR017926">
    <property type="entry name" value="GATASE"/>
</dbReference>
<name>A0A0H3IDW1_PECPM</name>
<dbReference type="InterPro" id="IPR050472">
    <property type="entry name" value="Anth_synth/Amidotransfase"/>
</dbReference>
<dbReference type="KEGG" id="pec:W5S_4191"/>
<dbReference type="PRINTS" id="PR00097">
    <property type="entry name" value="ANTSNTHASEII"/>
</dbReference>
<dbReference type="SUPFAM" id="SSF52317">
    <property type="entry name" value="Class I glutamine amidotransferase-like"/>
    <property type="match status" value="1"/>
</dbReference>
<dbReference type="GO" id="GO:0046820">
    <property type="term" value="F:4-amino-4-deoxychorismate synthase activity"/>
    <property type="evidence" value="ECO:0007669"/>
    <property type="project" value="TreeGrafter"/>
</dbReference>
<dbReference type="PANTHER" id="PTHR43418:SF4">
    <property type="entry name" value="MULTIFUNCTIONAL TRYPTOPHAN BIOSYNTHESIS PROTEIN"/>
    <property type="match status" value="1"/>
</dbReference>
<dbReference type="EMBL" id="CP003415">
    <property type="protein sequence ID" value="AFI92247.1"/>
    <property type="molecule type" value="Genomic_DNA"/>
</dbReference>
<evidence type="ECO:0000259" key="2">
    <source>
        <dbReference type="Pfam" id="PF00117"/>
    </source>
</evidence>